<gene>
    <name evidence="1" type="ORF">G7078_09120</name>
</gene>
<name>A0A6G7ZR21_9SPHN</name>
<protein>
    <submittedName>
        <fullName evidence="1">DUF2793 domain-containing protein</fullName>
    </submittedName>
</protein>
<organism evidence="1 2">
    <name type="scientific">Sphingomonas sinipercae</name>
    <dbReference type="NCBI Taxonomy" id="2714944"/>
    <lineage>
        <taxon>Bacteria</taxon>
        <taxon>Pseudomonadati</taxon>
        <taxon>Pseudomonadota</taxon>
        <taxon>Alphaproteobacteria</taxon>
        <taxon>Sphingomonadales</taxon>
        <taxon>Sphingomonadaceae</taxon>
        <taxon>Sphingomonas</taxon>
    </lineage>
</organism>
<dbReference type="RefSeq" id="WP_166096313.1">
    <property type="nucleotide sequence ID" value="NZ_CP049871.1"/>
</dbReference>
<dbReference type="KEGG" id="ssin:G7078_09120"/>
<dbReference type="AlphaFoldDB" id="A0A6G7ZR21"/>
<evidence type="ECO:0000313" key="1">
    <source>
        <dbReference type="EMBL" id="QIL03383.1"/>
    </source>
</evidence>
<sequence length="165" mass="16714">MAARRRSFPVTVRTGCAGRSTTSPGALLVLDTVVASSAEEAPTNDPPTAPASGATYLVGANPSGAWAGEASKLATFSSGGWRFVTPVQGMQMWLKAEALPARWNGTSWEMGITRSAQVLVNGTKVVGAQVGAIAAPAGGTTIDAPARAAIEAILLALRSHGLVAT</sequence>
<proteinExistence type="predicted"/>
<dbReference type="Proteomes" id="UP000502502">
    <property type="component" value="Chromosome"/>
</dbReference>
<accession>A0A6G7ZR21</accession>
<reference evidence="1 2" key="1">
    <citation type="submission" date="2020-03" db="EMBL/GenBank/DDBJ databases">
        <title>Sphingomonas sp. nov., isolated from fish.</title>
        <authorList>
            <person name="Hyun D.-W."/>
            <person name="Bae J.-W."/>
        </authorList>
    </citation>
    <scope>NUCLEOTIDE SEQUENCE [LARGE SCALE GENOMIC DNA]</scope>
    <source>
        <strain evidence="1 2">HDW15C</strain>
    </source>
</reference>
<dbReference type="InterPro" id="IPR021251">
    <property type="entry name" value="DUF2793"/>
</dbReference>
<dbReference type="EMBL" id="CP049871">
    <property type="protein sequence ID" value="QIL03383.1"/>
    <property type="molecule type" value="Genomic_DNA"/>
</dbReference>
<evidence type="ECO:0000313" key="2">
    <source>
        <dbReference type="Proteomes" id="UP000502502"/>
    </source>
</evidence>
<keyword evidence="2" id="KW-1185">Reference proteome</keyword>
<dbReference type="Pfam" id="PF10983">
    <property type="entry name" value="DUF2793"/>
    <property type="match status" value="1"/>
</dbReference>